<comment type="caution">
    <text evidence="14">The sequence shown here is derived from an EMBL/GenBank/DDBJ whole genome shotgun (WGS) entry which is preliminary data.</text>
</comment>
<name>A0A9D4YRT1_RHISA</name>
<dbReference type="GO" id="GO:0043565">
    <property type="term" value="F:sequence-specific DNA binding"/>
    <property type="evidence" value="ECO:0007669"/>
    <property type="project" value="InterPro"/>
</dbReference>
<evidence type="ECO:0000256" key="6">
    <source>
        <dbReference type="ARBA" id="ARBA00022490"/>
    </source>
</evidence>
<dbReference type="GO" id="GO:0003723">
    <property type="term" value="F:RNA binding"/>
    <property type="evidence" value="ECO:0007669"/>
    <property type="project" value="UniProtKB-KW"/>
</dbReference>
<feature type="transmembrane region" description="Helical" evidence="13">
    <location>
        <begin position="24"/>
        <end position="46"/>
    </location>
</feature>
<evidence type="ECO:0000256" key="3">
    <source>
        <dbReference type="ARBA" id="ARBA00005902"/>
    </source>
</evidence>
<keyword evidence="6" id="KW-0963">Cytoplasm</keyword>
<comment type="subcellular location">
    <subcellularLocation>
        <location evidence="2">Cytoplasm</location>
    </subcellularLocation>
    <subcellularLocation>
        <location evidence="1">Nucleus</location>
    </subcellularLocation>
</comment>
<dbReference type="InterPro" id="IPR002848">
    <property type="entry name" value="Translin_fam"/>
</dbReference>
<keyword evidence="13" id="KW-1133">Transmembrane helix</keyword>
<keyword evidence="9" id="KW-0539">Nucleus</keyword>
<evidence type="ECO:0000256" key="5">
    <source>
        <dbReference type="ARBA" id="ARBA00022196"/>
    </source>
</evidence>
<dbReference type="SUPFAM" id="SSF74784">
    <property type="entry name" value="Translin"/>
    <property type="match status" value="1"/>
</dbReference>
<dbReference type="FunFam" id="1.20.58.190:FF:000001">
    <property type="entry name" value="Translin"/>
    <property type="match status" value="1"/>
</dbReference>
<dbReference type="Gene3D" id="1.20.58.190">
    <property type="entry name" value="Translin, domain 1"/>
    <property type="match status" value="1"/>
</dbReference>
<keyword evidence="7" id="KW-0694">RNA-binding</keyword>
<dbReference type="CDD" id="cd14819">
    <property type="entry name" value="Translin"/>
    <property type="match status" value="1"/>
</dbReference>
<evidence type="ECO:0000256" key="4">
    <source>
        <dbReference type="ARBA" id="ARBA00011685"/>
    </source>
</evidence>
<evidence type="ECO:0000313" key="14">
    <source>
        <dbReference type="EMBL" id="KAH7986844.1"/>
    </source>
</evidence>
<reference evidence="14" key="1">
    <citation type="journal article" date="2020" name="Cell">
        <title>Large-Scale Comparative Analyses of Tick Genomes Elucidate Their Genetic Diversity and Vector Capacities.</title>
        <authorList>
            <consortium name="Tick Genome and Microbiome Consortium (TIGMIC)"/>
            <person name="Jia N."/>
            <person name="Wang J."/>
            <person name="Shi W."/>
            <person name="Du L."/>
            <person name="Sun Y."/>
            <person name="Zhan W."/>
            <person name="Jiang J.F."/>
            <person name="Wang Q."/>
            <person name="Zhang B."/>
            <person name="Ji P."/>
            <person name="Bell-Sakyi L."/>
            <person name="Cui X.M."/>
            <person name="Yuan T.T."/>
            <person name="Jiang B.G."/>
            <person name="Yang W.F."/>
            <person name="Lam T.T."/>
            <person name="Chang Q.C."/>
            <person name="Ding S.J."/>
            <person name="Wang X.J."/>
            <person name="Zhu J.G."/>
            <person name="Ruan X.D."/>
            <person name="Zhao L."/>
            <person name="Wei J.T."/>
            <person name="Ye R.Z."/>
            <person name="Que T.C."/>
            <person name="Du C.H."/>
            <person name="Zhou Y.H."/>
            <person name="Cheng J.X."/>
            <person name="Dai P.F."/>
            <person name="Guo W.B."/>
            <person name="Han X.H."/>
            <person name="Huang E.J."/>
            <person name="Li L.F."/>
            <person name="Wei W."/>
            <person name="Gao Y.C."/>
            <person name="Liu J.Z."/>
            <person name="Shao H.Z."/>
            <person name="Wang X."/>
            <person name="Wang C.C."/>
            <person name="Yang T.C."/>
            <person name="Huo Q.B."/>
            <person name="Li W."/>
            <person name="Chen H.Y."/>
            <person name="Chen S.E."/>
            <person name="Zhou L.G."/>
            <person name="Ni X.B."/>
            <person name="Tian J.H."/>
            <person name="Sheng Y."/>
            <person name="Liu T."/>
            <person name="Pan Y.S."/>
            <person name="Xia L.Y."/>
            <person name="Li J."/>
            <person name="Zhao F."/>
            <person name="Cao W.C."/>
        </authorList>
    </citation>
    <scope>NUCLEOTIDE SEQUENCE</scope>
    <source>
        <strain evidence="14">Rsan-2018</strain>
    </source>
</reference>
<evidence type="ECO:0000256" key="7">
    <source>
        <dbReference type="ARBA" id="ARBA00022884"/>
    </source>
</evidence>
<dbReference type="InterPro" id="IPR033956">
    <property type="entry name" value="Translin"/>
</dbReference>
<evidence type="ECO:0000256" key="8">
    <source>
        <dbReference type="ARBA" id="ARBA00023125"/>
    </source>
</evidence>
<dbReference type="GO" id="GO:0016070">
    <property type="term" value="P:RNA metabolic process"/>
    <property type="evidence" value="ECO:0007669"/>
    <property type="project" value="InterPro"/>
</dbReference>
<comment type="subunit">
    <text evidence="4">Ring-shaped heterooctamer of six TSN and two TSNAX subunits, DNA/RNA binding occurs inside the ring.</text>
</comment>
<comment type="function">
    <text evidence="11">Exhibits both single-stranded and double-stranded endoribonuclease activity. May act as an activator of RNA-induced silencing complex (RISC) by facilitating endonucleolytic cleavage of the siRNA passenger strand.</text>
</comment>
<organism evidence="14 15">
    <name type="scientific">Rhipicephalus sanguineus</name>
    <name type="common">Brown dog tick</name>
    <name type="synonym">Ixodes sanguineus</name>
    <dbReference type="NCBI Taxonomy" id="34632"/>
    <lineage>
        <taxon>Eukaryota</taxon>
        <taxon>Metazoa</taxon>
        <taxon>Ecdysozoa</taxon>
        <taxon>Arthropoda</taxon>
        <taxon>Chelicerata</taxon>
        <taxon>Arachnida</taxon>
        <taxon>Acari</taxon>
        <taxon>Parasitiformes</taxon>
        <taxon>Ixodida</taxon>
        <taxon>Ixodoidea</taxon>
        <taxon>Ixodidae</taxon>
        <taxon>Rhipicephalinae</taxon>
        <taxon>Rhipicephalus</taxon>
        <taxon>Rhipicephalus</taxon>
    </lineage>
</organism>
<dbReference type="PANTHER" id="PTHR10741">
    <property type="entry name" value="TRANSLIN AND TRANSLIN ASSOCIATED PROTEIN X"/>
    <property type="match status" value="1"/>
</dbReference>
<evidence type="ECO:0000313" key="15">
    <source>
        <dbReference type="Proteomes" id="UP000821837"/>
    </source>
</evidence>
<dbReference type="VEuPathDB" id="VectorBase:RSAN_043972"/>
<keyword evidence="13" id="KW-0812">Transmembrane</keyword>
<evidence type="ECO:0000256" key="9">
    <source>
        <dbReference type="ARBA" id="ARBA00023242"/>
    </source>
</evidence>
<dbReference type="InterPro" id="IPR016068">
    <property type="entry name" value="Translin_N"/>
</dbReference>
<evidence type="ECO:0000256" key="11">
    <source>
        <dbReference type="ARBA" id="ARBA00025410"/>
    </source>
</evidence>
<dbReference type="InterPro" id="IPR010530">
    <property type="entry name" value="B12D"/>
</dbReference>
<evidence type="ECO:0000256" key="2">
    <source>
        <dbReference type="ARBA" id="ARBA00004496"/>
    </source>
</evidence>
<sequence length="214" mass="24843">MQKIKDSEKMKIFGLQAFRKHKEVIPLVAIISVATLGCIGFSMYTMTKPDVQCSRKDKIPSWMRYMRRQDTKVRDLEQTARGILTLLQAIHQQAGINTIPEVCEKSKAQFATIRDQYQVLKSKVPEGQYYRFHDHWRFVTQRLSFLAALTIYLEEERLVQREQVADLLGVCIEQDKGFHLDLDDYLSGLLMLADELIAFCAKKHEGKDYETSAY</sequence>
<keyword evidence="15" id="KW-1185">Reference proteome</keyword>
<keyword evidence="13" id="KW-0472">Membrane</keyword>
<reference evidence="14" key="2">
    <citation type="submission" date="2021-09" db="EMBL/GenBank/DDBJ databases">
        <authorList>
            <person name="Jia N."/>
            <person name="Wang J."/>
            <person name="Shi W."/>
            <person name="Du L."/>
            <person name="Sun Y."/>
            <person name="Zhan W."/>
            <person name="Jiang J."/>
            <person name="Wang Q."/>
            <person name="Zhang B."/>
            <person name="Ji P."/>
            <person name="Sakyi L.B."/>
            <person name="Cui X."/>
            <person name="Yuan T."/>
            <person name="Jiang B."/>
            <person name="Yang W."/>
            <person name="Lam T.T.-Y."/>
            <person name="Chang Q."/>
            <person name="Ding S."/>
            <person name="Wang X."/>
            <person name="Zhu J."/>
            <person name="Ruan X."/>
            <person name="Zhao L."/>
            <person name="Wei J."/>
            <person name="Que T."/>
            <person name="Du C."/>
            <person name="Cheng J."/>
            <person name="Dai P."/>
            <person name="Han X."/>
            <person name="Huang E."/>
            <person name="Gao Y."/>
            <person name="Liu J."/>
            <person name="Shao H."/>
            <person name="Ye R."/>
            <person name="Li L."/>
            <person name="Wei W."/>
            <person name="Wang X."/>
            <person name="Wang C."/>
            <person name="Huo Q."/>
            <person name="Li W."/>
            <person name="Guo W."/>
            <person name="Chen H."/>
            <person name="Chen S."/>
            <person name="Zhou L."/>
            <person name="Zhou L."/>
            <person name="Ni X."/>
            <person name="Tian J."/>
            <person name="Zhou Y."/>
            <person name="Sheng Y."/>
            <person name="Liu T."/>
            <person name="Pan Y."/>
            <person name="Xia L."/>
            <person name="Li J."/>
            <person name="Zhao F."/>
            <person name="Cao W."/>
        </authorList>
    </citation>
    <scope>NUCLEOTIDE SEQUENCE</scope>
    <source>
        <strain evidence="14">Rsan-2018</strain>
        <tissue evidence="14">Larvae</tissue>
    </source>
</reference>
<proteinExistence type="inferred from homology"/>
<evidence type="ECO:0000256" key="1">
    <source>
        <dbReference type="ARBA" id="ARBA00004123"/>
    </source>
</evidence>
<evidence type="ECO:0000256" key="13">
    <source>
        <dbReference type="SAM" id="Phobius"/>
    </source>
</evidence>
<dbReference type="EMBL" id="JABSTV010000244">
    <property type="protein sequence ID" value="KAH7986844.1"/>
    <property type="molecule type" value="Genomic_DNA"/>
</dbReference>
<comment type="similarity">
    <text evidence="3">Belongs to the translin family.</text>
</comment>
<dbReference type="GO" id="GO:0003697">
    <property type="term" value="F:single-stranded DNA binding"/>
    <property type="evidence" value="ECO:0007669"/>
    <property type="project" value="InterPro"/>
</dbReference>
<dbReference type="VEuPathDB" id="VectorBase:RSAN_058026"/>
<evidence type="ECO:0000256" key="12">
    <source>
        <dbReference type="ARBA" id="ARBA00030513"/>
    </source>
</evidence>
<dbReference type="GO" id="GO:0005737">
    <property type="term" value="C:cytoplasm"/>
    <property type="evidence" value="ECO:0007669"/>
    <property type="project" value="UniProtKB-SubCell"/>
</dbReference>
<accession>A0A9D4YRT1</accession>
<dbReference type="GO" id="GO:0005634">
    <property type="term" value="C:nucleus"/>
    <property type="evidence" value="ECO:0007669"/>
    <property type="project" value="UniProtKB-SubCell"/>
</dbReference>
<comment type="function">
    <text evidence="10">DNA-binding protein that specifically recognizes consensus sequences at the breakpoint junctions in chromosomal translocations, mostly involving immunoglobulin (Ig)/T-cell receptor gene segments. Seems to recognize single-stranded DNA ends generated by staggered breaks occurring at recombination hot spots.</text>
</comment>
<gene>
    <name evidence="14" type="ORF">HPB52_024686</name>
</gene>
<dbReference type="AlphaFoldDB" id="A0A9D4YRT1"/>
<dbReference type="InterPro" id="IPR036081">
    <property type="entry name" value="Translin_sf"/>
</dbReference>
<dbReference type="Proteomes" id="UP000821837">
    <property type="component" value="Unassembled WGS sequence"/>
</dbReference>
<protein>
    <recommendedName>
        <fullName evidence="5">Translin</fullName>
    </recommendedName>
    <alternativeName>
        <fullName evidence="12">Component 3 of promoter of RISC</fullName>
    </alternativeName>
</protein>
<dbReference type="Pfam" id="PF06522">
    <property type="entry name" value="B12D"/>
    <property type="match status" value="1"/>
</dbReference>
<evidence type="ECO:0000256" key="10">
    <source>
        <dbReference type="ARBA" id="ARBA00025374"/>
    </source>
</evidence>
<keyword evidence="8" id="KW-0238">DNA-binding</keyword>
<dbReference type="Pfam" id="PF01997">
    <property type="entry name" value="Translin"/>
    <property type="match status" value="1"/>
</dbReference>